<gene>
    <name evidence="1" type="ORF">SCAR479_13120</name>
</gene>
<evidence type="ECO:0000313" key="2">
    <source>
        <dbReference type="Proteomes" id="UP001465668"/>
    </source>
</evidence>
<evidence type="ECO:0000313" key="1">
    <source>
        <dbReference type="EMBL" id="KAK9770236.1"/>
    </source>
</evidence>
<name>A0ABR2X8Y1_9PEZI</name>
<reference evidence="1 2" key="1">
    <citation type="submission" date="2024-02" db="EMBL/GenBank/DDBJ databases">
        <title>First draft genome assembly of two strains of Seiridium cardinale.</title>
        <authorList>
            <person name="Emiliani G."/>
            <person name="Scali E."/>
        </authorList>
    </citation>
    <scope>NUCLEOTIDE SEQUENCE [LARGE SCALE GENOMIC DNA]</scope>
    <source>
        <strain evidence="1 2">BM-138-000479</strain>
    </source>
</reference>
<comment type="caution">
    <text evidence="1">The sequence shown here is derived from an EMBL/GenBank/DDBJ whole genome shotgun (WGS) entry which is preliminary data.</text>
</comment>
<protein>
    <submittedName>
        <fullName evidence="1">Uncharacterized protein</fullName>
    </submittedName>
</protein>
<dbReference type="EMBL" id="JARVKM010000098">
    <property type="protein sequence ID" value="KAK9770236.1"/>
    <property type="molecule type" value="Genomic_DNA"/>
</dbReference>
<keyword evidence="2" id="KW-1185">Reference proteome</keyword>
<proteinExistence type="predicted"/>
<organism evidence="1 2">
    <name type="scientific">Seiridium cardinale</name>
    <dbReference type="NCBI Taxonomy" id="138064"/>
    <lineage>
        <taxon>Eukaryota</taxon>
        <taxon>Fungi</taxon>
        <taxon>Dikarya</taxon>
        <taxon>Ascomycota</taxon>
        <taxon>Pezizomycotina</taxon>
        <taxon>Sordariomycetes</taxon>
        <taxon>Xylariomycetidae</taxon>
        <taxon>Amphisphaeriales</taxon>
        <taxon>Sporocadaceae</taxon>
        <taxon>Seiridium</taxon>
    </lineage>
</organism>
<dbReference type="Proteomes" id="UP001465668">
    <property type="component" value="Unassembled WGS sequence"/>
</dbReference>
<sequence>MRLKLIHQIEPYVLRPATALRDYLEVELMWNFAIEEIATAEFGQCPGQPEGSQELPMQTRACIPGSWAIASDAVVAVELGREMGSSVGSGAASPSLPSSMVNLIGGKMDAEIRVGIGAIGAIDGKLSARAAANMDAVVGMYVSSSSRLG</sequence>
<accession>A0ABR2X8Y1</accession>